<dbReference type="Pfam" id="PF00512">
    <property type="entry name" value="HisKA"/>
    <property type="match status" value="1"/>
</dbReference>
<dbReference type="Gene3D" id="1.10.287.130">
    <property type="match status" value="1"/>
</dbReference>
<keyword evidence="5 10" id="KW-0808">Transferase</keyword>
<evidence type="ECO:0000313" key="10">
    <source>
        <dbReference type="EMBL" id="PRR85180.1"/>
    </source>
</evidence>
<keyword evidence="6 10" id="KW-0418">Kinase</keyword>
<feature type="transmembrane region" description="Helical" evidence="8">
    <location>
        <begin position="169"/>
        <end position="195"/>
    </location>
</feature>
<dbReference type="GO" id="GO:0016036">
    <property type="term" value="P:cellular response to phosphate starvation"/>
    <property type="evidence" value="ECO:0007669"/>
    <property type="project" value="TreeGrafter"/>
</dbReference>
<dbReference type="SMART" id="SM00387">
    <property type="entry name" value="HATPase_c"/>
    <property type="match status" value="1"/>
</dbReference>
<dbReference type="Gene3D" id="3.30.565.10">
    <property type="entry name" value="Histidine kinase-like ATPase, C-terminal domain"/>
    <property type="match status" value="1"/>
</dbReference>
<dbReference type="GO" id="GO:0004721">
    <property type="term" value="F:phosphoprotein phosphatase activity"/>
    <property type="evidence" value="ECO:0007669"/>
    <property type="project" value="TreeGrafter"/>
</dbReference>
<keyword evidence="4" id="KW-0597">Phosphoprotein</keyword>
<feature type="domain" description="Histidine kinase" evidence="9">
    <location>
        <begin position="215"/>
        <end position="432"/>
    </location>
</feature>
<dbReference type="Proteomes" id="UP000237798">
    <property type="component" value="Unassembled WGS sequence"/>
</dbReference>
<evidence type="ECO:0000256" key="3">
    <source>
        <dbReference type="ARBA" id="ARBA00012438"/>
    </source>
</evidence>
<dbReference type="PANTHER" id="PTHR45453">
    <property type="entry name" value="PHOSPHATE REGULON SENSOR PROTEIN PHOR"/>
    <property type="match status" value="1"/>
</dbReference>
<dbReference type="SUPFAM" id="SSF47384">
    <property type="entry name" value="Homodimeric domain of signal transducing histidine kinase"/>
    <property type="match status" value="1"/>
</dbReference>
<comment type="caution">
    <text evidence="10">The sequence shown here is derived from an EMBL/GenBank/DDBJ whole genome shotgun (WGS) entry which is preliminary data.</text>
</comment>
<dbReference type="PROSITE" id="PS50109">
    <property type="entry name" value="HIS_KIN"/>
    <property type="match status" value="1"/>
</dbReference>
<dbReference type="GO" id="GO:0000155">
    <property type="term" value="F:phosphorelay sensor kinase activity"/>
    <property type="evidence" value="ECO:0007669"/>
    <property type="project" value="InterPro"/>
</dbReference>
<dbReference type="InterPro" id="IPR003594">
    <property type="entry name" value="HATPase_dom"/>
</dbReference>
<dbReference type="InterPro" id="IPR003661">
    <property type="entry name" value="HisK_dim/P_dom"/>
</dbReference>
<evidence type="ECO:0000259" key="9">
    <source>
        <dbReference type="PROSITE" id="PS50109"/>
    </source>
</evidence>
<dbReference type="OrthoDB" id="9813151at2"/>
<sequence length="432" mass="49470">MFTKLRNRFLIFNMLITSIIMIAAFAAIYIITYSSIHSEIQKKLDQQSQMQIITKEEDLPDNTGKGTRSTIQKFSLNDNLSFDIEVDKNGKILNIDSFVDMPDKAYHKAAETVWNNKKDNSTITLEGKEWRYSIAKIKKEVIRNEEKSIVVENNYRIMFLDVTAYNKTLFQLLTTLLSVALIMLFVIFIISFYFANRAIKPIAEAWEKQKQFVADASHELKTPLSIINANYDALLANQEETIKNQLKWFDYIKIGTDRMTKLINDLLAFAKMESINLEIRKTPFNIGNTIDEVILSMEAAVIERGIRIISSIEPDVIIKSDPEKVSQLVTILLDNAVKYSNRNGHIYISLIKSKRRVVFSIKNSGKGIAKQDLPKVFDRFYRSDLSRTYENGSYGLGLSIAKTIIDRLGGHIHVTSEENGFTTFTFTLKLHS</sequence>
<evidence type="ECO:0000256" key="6">
    <source>
        <dbReference type="ARBA" id="ARBA00022777"/>
    </source>
</evidence>
<name>A0A2T0BMS1_9CLOT</name>
<dbReference type="InterPro" id="IPR004358">
    <property type="entry name" value="Sig_transdc_His_kin-like_C"/>
</dbReference>
<evidence type="ECO:0000256" key="7">
    <source>
        <dbReference type="ARBA" id="ARBA00023012"/>
    </source>
</evidence>
<proteinExistence type="predicted"/>
<evidence type="ECO:0000256" key="8">
    <source>
        <dbReference type="SAM" id="Phobius"/>
    </source>
</evidence>
<organism evidence="10 11">
    <name type="scientific">Clostridium luticellarii</name>
    <dbReference type="NCBI Taxonomy" id="1691940"/>
    <lineage>
        <taxon>Bacteria</taxon>
        <taxon>Bacillati</taxon>
        <taxon>Bacillota</taxon>
        <taxon>Clostridia</taxon>
        <taxon>Eubacteriales</taxon>
        <taxon>Clostridiaceae</taxon>
        <taxon>Clostridium</taxon>
    </lineage>
</organism>
<dbReference type="FunFam" id="3.30.565.10:FF:000006">
    <property type="entry name" value="Sensor histidine kinase WalK"/>
    <property type="match status" value="1"/>
</dbReference>
<dbReference type="SMART" id="SM00388">
    <property type="entry name" value="HisKA"/>
    <property type="match status" value="1"/>
</dbReference>
<protein>
    <recommendedName>
        <fullName evidence="3">histidine kinase</fullName>
        <ecNumber evidence="3">2.7.13.3</ecNumber>
    </recommendedName>
</protein>
<evidence type="ECO:0000256" key="5">
    <source>
        <dbReference type="ARBA" id="ARBA00022679"/>
    </source>
</evidence>
<feature type="transmembrane region" description="Helical" evidence="8">
    <location>
        <begin position="9"/>
        <end position="31"/>
    </location>
</feature>
<evidence type="ECO:0000313" key="11">
    <source>
        <dbReference type="Proteomes" id="UP000237798"/>
    </source>
</evidence>
<comment type="catalytic activity">
    <reaction evidence="1">
        <text>ATP + protein L-histidine = ADP + protein N-phospho-L-histidine.</text>
        <dbReference type="EC" id="2.7.13.3"/>
    </reaction>
</comment>
<keyword evidence="7" id="KW-0902">Two-component regulatory system</keyword>
<keyword evidence="8" id="KW-0472">Membrane</keyword>
<gene>
    <name evidence="10" type="primary">yycG_4</name>
    <name evidence="10" type="ORF">CLLU_18240</name>
</gene>
<reference evidence="10 11" key="1">
    <citation type="submission" date="2018-03" db="EMBL/GenBank/DDBJ databases">
        <title>Genome sequence of Clostridium luticellarii DSM 29923.</title>
        <authorList>
            <person name="Poehlein A."/>
            <person name="Daniel R."/>
        </authorList>
    </citation>
    <scope>NUCLEOTIDE SEQUENCE [LARGE SCALE GENOMIC DNA]</scope>
    <source>
        <strain evidence="10 11">DSM 29923</strain>
    </source>
</reference>
<keyword evidence="8" id="KW-0812">Transmembrane</keyword>
<dbReference type="InterPro" id="IPR036097">
    <property type="entry name" value="HisK_dim/P_sf"/>
</dbReference>
<dbReference type="InterPro" id="IPR005467">
    <property type="entry name" value="His_kinase_dom"/>
</dbReference>
<dbReference type="Pfam" id="PF02518">
    <property type="entry name" value="HATPase_c"/>
    <property type="match status" value="1"/>
</dbReference>
<dbReference type="RefSeq" id="WP_106009424.1">
    <property type="nucleotide sequence ID" value="NZ_PVXP01000022.1"/>
</dbReference>
<dbReference type="PRINTS" id="PR00344">
    <property type="entry name" value="BCTRLSENSOR"/>
</dbReference>
<dbReference type="InterPro" id="IPR036890">
    <property type="entry name" value="HATPase_C_sf"/>
</dbReference>
<dbReference type="AlphaFoldDB" id="A0A2T0BMS1"/>
<dbReference type="PANTHER" id="PTHR45453:SF1">
    <property type="entry name" value="PHOSPHATE REGULON SENSOR PROTEIN PHOR"/>
    <property type="match status" value="1"/>
</dbReference>
<dbReference type="SUPFAM" id="SSF55874">
    <property type="entry name" value="ATPase domain of HSP90 chaperone/DNA topoisomerase II/histidine kinase"/>
    <property type="match status" value="1"/>
</dbReference>
<dbReference type="EMBL" id="PVXP01000022">
    <property type="protein sequence ID" value="PRR85180.1"/>
    <property type="molecule type" value="Genomic_DNA"/>
</dbReference>
<evidence type="ECO:0000256" key="2">
    <source>
        <dbReference type="ARBA" id="ARBA00004370"/>
    </source>
</evidence>
<evidence type="ECO:0000256" key="4">
    <source>
        <dbReference type="ARBA" id="ARBA00022553"/>
    </source>
</evidence>
<keyword evidence="8" id="KW-1133">Transmembrane helix</keyword>
<accession>A0A2T0BMS1</accession>
<evidence type="ECO:0000256" key="1">
    <source>
        <dbReference type="ARBA" id="ARBA00000085"/>
    </source>
</evidence>
<keyword evidence="11" id="KW-1185">Reference proteome</keyword>
<dbReference type="CDD" id="cd00082">
    <property type="entry name" value="HisKA"/>
    <property type="match status" value="1"/>
</dbReference>
<comment type="subcellular location">
    <subcellularLocation>
        <location evidence="2">Membrane</location>
    </subcellularLocation>
</comment>
<dbReference type="GO" id="GO:0005886">
    <property type="term" value="C:plasma membrane"/>
    <property type="evidence" value="ECO:0007669"/>
    <property type="project" value="TreeGrafter"/>
</dbReference>
<dbReference type="EC" id="2.7.13.3" evidence="3"/>
<dbReference type="InterPro" id="IPR050351">
    <property type="entry name" value="BphY/WalK/GraS-like"/>
</dbReference>